<keyword evidence="1" id="KW-0732">Signal</keyword>
<organism evidence="2 3">
    <name type="scientific">Nannocystis bainbridge</name>
    <dbReference type="NCBI Taxonomy" id="2995303"/>
    <lineage>
        <taxon>Bacteria</taxon>
        <taxon>Pseudomonadati</taxon>
        <taxon>Myxococcota</taxon>
        <taxon>Polyangia</taxon>
        <taxon>Nannocystales</taxon>
        <taxon>Nannocystaceae</taxon>
        <taxon>Nannocystis</taxon>
    </lineage>
</organism>
<dbReference type="EMBL" id="JAQNDL010000002">
    <property type="protein sequence ID" value="MDC0719998.1"/>
    <property type="molecule type" value="Genomic_DNA"/>
</dbReference>
<evidence type="ECO:0000256" key="1">
    <source>
        <dbReference type="ARBA" id="ARBA00022729"/>
    </source>
</evidence>
<proteinExistence type="predicted"/>
<dbReference type="SUPFAM" id="SSF69318">
    <property type="entry name" value="Integrin alpha N-terminal domain"/>
    <property type="match status" value="1"/>
</dbReference>
<comment type="caution">
    <text evidence="2">The sequence shown here is derived from an EMBL/GenBank/DDBJ whole genome shotgun (WGS) entry which is preliminary data.</text>
</comment>
<evidence type="ECO:0000313" key="2">
    <source>
        <dbReference type="EMBL" id="MDC0719998.1"/>
    </source>
</evidence>
<reference evidence="2 3" key="1">
    <citation type="submission" date="2022-11" db="EMBL/GenBank/DDBJ databases">
        <title>Minimal conservation of predation-associated metabolite biosynthetic gene clusters underscores biosynthetic potential of Myxococcota including descriptions for ten novel species: Archangium lansinium sp. nov., Myxococcus landrumus sp. nov., Nannocystis bai.</title>
        <authorList>
            <person name="Ahearne A."/>
            <person name="Stevens C."/>
            <person name="Dowd S."/>
        </authorList>
    </citation>
    <scope>NUCLEOTIDE SEQUENCE [LARGE SCALE GENOMIC DNA]</scope>
    <source>
        <strain evidence="2 3">BB15-2</strain>
    </source>
</reference>
<dbReference type="InterPro" id="IPR028994">
    <property type="entry name" value="Integrin_alpha_N"/>
</dbReference>
<keyword evidence="3" id="KW-1185">Reference proteome</keyword>
<dbReference type="PANTHER" id="PTHR46580:SF4">
    <property type="entry name" value="ATP_GTP-BINDING PROTEIN"/>
    <property type="match status" value="1"/>
</dbReference>
<accession>A0ABT5E3I8</accession>
<gene>
    <name evidence="2" type="ORF">POL25_24075</name>
</gene>
<dbReference type="Gene3D" id="2.130.10.130">
    <property type="entry name" value="Integrin alpha, N-terminal"/>
    <property type="match status" value="1"/>
</dbReference>
<dbReference type="InterPro" id="IPR013517">
    <property type="entry name" value="FG-GAP"/>
</dbReference>
<dbReference type="PANTHER" id="PTHR46580">
    <property type="entry name" value="SENSOR KINASE-RELATED"/>
    <property type="match status" value="1"/>
</dbReference>
<protein>
    <submittedName>
        <fullName evidence="2">VCBS repeat-containing protein</fullName>
    </submittedName>
</protein>
<dbReference type="Proteomes" id="UP001221686">
    <property type="component" value="Unassembled WGS sequence"/>
</dbReference>
<dbReference type="Pfam" id="PF13517">
    <property type="entry name" value="FG-GAP_3"/>
    <property type="match status" value="1"/>
</dbReference>
<sequence length="594" mass="62049">MPALANKQINSAFTVLDLEADGDLDLVTLQDGFGGGRNTVLVGDGSGGFVDNPGAYWAFVDNPPRLDFDADSLDFDNDGTPDVVVLGPQQNPGEVHARLLRNDGSSLVPTAPDGAAFTPGPELAASFGVAVADFDHDLRPDLAVAVRDPEATNAVLFAGPDVPEDITPPRVGMLAPLPDVVEPGSEVRVRVRVDDGRTPARWHDFFHDLALPTYNLVHSLGIAHLRRLPYVEFAFDLEDPALLDAMPDAGPFKHIVPGEWYGESLWRIRFSVDPQWSVDHEFFVWRVCAIDAAGSRGCSAAAQATLADAPVNECGNGVLDRGEACDDALDPLCDGCKLTCGDGLCIAPEDPGNCPEDCPGCDDDGTCEPGEDATCCDCMNCGVCGDGVCQTNLETAIDCAEDCSACGDGICDTLEDGTTCALDCFVCGDGICQGAESLDDCPWDCSICGDCVCHGNEDPDNCWFDCGEGCGEPTHGAWCGDNFCEPSEMGSCIEDCGACGDGVCNPGERDACPEDCGVCGDCVCDPAETPGLCPEDCTGMCGGDGSATTGPEPDAVDDGLACSCRDTPSGAGGLAFGLTLLLARRRRGDRSDMS</sequence>
<name>A0ABT5E3I8_9BACT</name>
<evidence type="ECO:0000313" key="3">
    <source>
        <dbReference type="Proteomes" id="UP001221686"/>
    </source>
</evidence>
<dbReference type="RefSeq" id="WP_272088495.1">
    <property type="nucleotide sequence ID" value="NZ_JAQNDL010000002.1"/>
</dbReference>